<proteinExistence type="predicted"/>
<organism evidence="1 2">
    <name type="scientific">Pelagomonas calceolata</name>
    <dbReference type="NCBI Taxonomy" id="35677"/>
    <lineage>
        <taxon>Eukaryota</taxon>
        <taxon>Sar</taxon>
        <taxon>Stramenopiles</taxon>
        <taxon>Ochrophyta</taxon>
        <taxon>Pelagophyceae</taxon>
        <taxon>Pelagomonadales</taxon>
        <taxon>Pelagomonadaceae</taxon>
        <taxon>Pelagomonas</taxon>
    </lineage>
</organism>
<gene>
    <name evidence="1" type="ORF">PECAL_4P23630</name>
</gene>
<protein>
    <submittedName>
        <fullName evidence="1">Uncharacterized protein</fullName>
    </submittedName>
</protein>
<comment type="caution">
    <text evidence="1">The sequence shown here is derived from an EMBL/GenBank/DDBJ whole genome shotgun (WGS) entry which is preliminary data.</text>
</comment>
<dbReference type="EMBL" id="CAKKNE010000004">
    <property type="protein sequence ID" value="CAH0375044.1"/>
    <property type="molecule type" value="Genomic_DNA"/>
</dbReference>
<dbReference type="AlphaFoldDB" id="A0A8J2SX61"/>
<evidence type="ECO:0000313" key="1">
    <source>
        <dbReference type="EMBL" id="CAH0375044.1"/>
    </source>
</evidence>
<keyword evidence="2" id="KW-1185">Reference proteome</keyword>
<evidence type="ECO:0000313" key="2">
    <source>
        <dbReference type="Proteomes" id="UP000789595"/>
    </source>
</evidence>
<reference evidence="1" key="1">
    <citation type="submission" date="2021-11" db="EMBL/GenBank/DDBJ databases">
        <authorList>
            <consortium name="Genoscope - CEA"/>
            <person name="William W."/>
        </authorList>
    </citation>
    <scope>NUCLEOTIDE SEQUENCE</scope>
</reference>
<accession>A0A8J2SX61</accession>
<name>A0A8J2SX61_9STRA</name>
<sequence length="373" mass="38829">MAGIISHAAAAKAVEMEAGKGGASRDVQASTAAEKKQHVCTHCGAQHASRSALFRHLRAQCDPTLNKENVAKLAVVVAYAGDAQLGADARNGGPAATTQLVVKAVGNACAGAAGGGAVVQSTHAAVSTEKHAGARANIVLVALRNIQAGARLTATTLDERLPDGLRVLAARFLTNSAADQALAGRLTKRIRRCAHVIAVPYAAVVVDEDERDDGRSVFVVATRPGGRDPAVDEAWIRDVARMADAPPPDAVEGVCGGDAFAKLSYGDAELAKNAVSKLDGLARGDVVLQVMPWREARAKLDAHKRLKDALAAASRAVFSGAASVLRPASLARDVRTVGGDWRDDWLLVRVRGFAQCPNQISAHGQYGCVVVEK</sequence>
<dbReference type="Proteomes" id="UP000789595">
    <property type="component" value="Unassembled WGS sequence"/>
</dbReference>